<comment type="caution">
    <text evidence="3">The sequence shown here is derived from an EMBL/GenBank/DDBJ whole genome shotgun (WGS) entry which is preliminary data.</text>
</comment>
<dbReference type="SUPFAM" id="SSF48726">
    <property type="entry name" value="Immunoglobulin"/>
    <property type="match status" value="3"/>
</dbReference>
<organism evidence="3 4">
    <name type="scientific">Protopolystoma xenopodis</name>
    <dbReference type="NCBI Taxonomy" id="117903"/>
    <lineage>
        <taxon>Eukaryota</taxon>
        <taxon>Metazoa</taxon>
        <taxon>Spiralia</taxon>
        <taxon>Lophotrochozoa</taxon>
        <taxon>Platyhelminthes</taxon>
        <taxon>Monogenea</taxon>
        <taxon>Polyopisthocotylea</taxon>
        <taxon>Polystomatidea</taxon>
        <taxon>Polystomatidae</taxon>
        <taxon>Protopolystoma</taxon>
    </lineage>
</organism>
<dbReference type="InterPro" id="IPR036179">
    <property type="entry name" value="Ig-like_dom_sf"/>
</dbReference>
<feature type="non-terminal residue" evidence="3">
    <location>
        <position position="242"/>
    </location>
</feature>
<dbReference type="InterPro" id="IPR007110">
    <property type="entry name" value="Ig-like_dom"/>
</dbReference>
<accession>A0A3S5C3K5</accession>
<proteinExistence type="predicted"/>
<dbReference type="EMBL" id="CAAALY010244968">
    <property type="protein sequence ID" value="VEL32977.1"/>
    <property type="molecule type" value="Genomic_DNA"/>
</dbReference>
<gene>
    <name evidence="3" type="ORF">PXEA_LOCUS26417</name>
</gene>
<evidence type="ECO:0000256" key="1">
    <source>
        <dbReference type="ARBA" id="ARBA00023319"/>
    </source>
</evidence>
<dbReference type="PANTHER" id="PTHR10075">
    <property type="entry name" value="BASIGIN RELATED"/>
    <property type="match status" value="1"/>
</dbReference>
<feature type="domain" description="Ig-like" evidence="2">
    <location>
        <begin position="35"/>
        <end position="151"/>
    </location>
</feature>
<keyword evidence="1" id="KW-0393">Immunoglobulin domain</keyword>
<protein>
    <recommendedName>
        <fullName evidence="2">Ig-like domain-containing protein</fullName>
    </recommendedName>
</protein>
<feature type="domain" description="Ig-like" evidence="2">
    <location>
        <begin position="154"/>
        <end position="242"/>
    </location>
</feature>
<dbReference type="PROSITE" id="PS50835">
    <property type="entry name" value="IG_LIKE"/>
    <property type="match status" value="2"/>
</dbReference>
<reference evidence="3" key="1">
    <citation type="submission" date="2018-11" db="EMBL/GenBank/DDBJ databases">
        <authorList>
            <consortium name="Pathogen Informatics"/>
        </authorList>
    </citation>
    <scope>NUCLEOTIDE SEQUENCE</scope>
</reference>
<dbReference type="Pfam" id="PF13927">
    <property type="entry name" value="Ig_3"/>
    <property type="match status" value="1"/>
</dbReference>
<name>A0A3S5C3K5_9PLAT</name>
<dbReference type="PANTHER" id="PTHR10075:SF14">
    <property type="entry name" value="CELL ADHESION MOLECULE DSCAM2-RELATED"/>
    <property type="match status" value="1"/>
</dbReference>
<dbReference type="Proteomes" id="UP000784294">
    <property type="component" value="Unassembled WGS sequence"/>
</dbReference>
<keyword evidence="4" id="KW-1185">Reference proteome</keyword>
<evidence type="ECO:0000259" key="2">
    <source>
        <dbReference type="PROSITE" id="PS50835"/>
    </source>
</evidence>
<dbReference type="AlphaFoldDB" id="A0A3S5C3K5"/>
<dbReference type="OrthoDB" id="5985519at2759"/>
<evidence type="ECO:0000313" key="3">
    <source>
        <dbReference type="EMBL" id="VEL32977.1"/>
    </source>
</evidence>
<dbReference type="Gene3D" id="2.60.40.10">
    <property type="entry name" value="Immunoglobulins"/>
    <property type="match status" value="2"/>
</dbReference>
<evidence type="ECO:0000313" key="4">
    <source>
        <dbReference type="Proteomes" id="UP000784294"/>
    </source>
</evidence>
<sequence length="242" mass="26931">MLEASRPEHGGVYICEAENEAGRDTVQTILTVFEPHITSHMPQNITVHQVPQTGNINFSCTMNSTPPAIIQWYKDNVKLEAALHSDYYLQYIPLISLTTSFFARSIDRYSISPDGATLHLINISINEQGQYKCVAINIPIDVDYEFRLDVTTWPMIVTSSSSPNQMEVQRDGELRLQCVAKGIPEPTYQWMKEEVFLGRGGLSGTSTDPGQSSVNVAGQLTLSGASGTRYFIEDQGRLLRIV</sequence>
<dbReference type="InterPro" id="IPR013783">
    <property type="entry name" value="Ig-like_fold"/>
</dbReference>